<dbReference type="EMBL" id="CP003607">
    <property type="protein sequence ID" value="AFY84802.1"/>
    <property type="molecule type" value="Genomic_DNA"/>
</dbReference>
<dbReference type="KEGG" id="oac:Oscil6304_5313"/>
<dbReference type="InterPro" id="IPR027417">
    <property type="entry name" value="P-loop_NTPase"/>
</dbReference>
<protein>
    <recommendedName>
        <fullName evidence="3">Nuclease SbcCD subunit C</fullName>
    </recommendedName>
</protein>
<comment type="subunit">
    <text evidence="2">Heterodimer of SbcC and SbcD.</text>
</comment>
<organism evidence="6 7">
    <name type="scientific">Oscillatoria acuminata PCC 6304</name>
    <dbReference type="NCBI Taxonomy" id="56110"/>
    <lineage>
        <taxon>Bacteria</taxon>
        <taxon>Bacillati</taxon>
        <taxon>Cyanobacteriota</taxon>
        <taxon>Cyanophyceae</taxon>
        <taxon>Oscillatoriophycideae</taxon>
        <taxon>Oscillatoriales</taxon>
        <taxon>Oscillatoriaceae</taxon>
        <taxon>Oscillatoria</taxon>
    </lineage>
</organism>
<reference evidence="6 7" key="1">
    <citation type="submission" date="2012-06" db="EMBL/GenBank/DDBJ databases">
        <title>Finished chromosome of genome of Oscillatoria acuminata PCC 6304.</title>
        <authorList>
            <consortium name="US DOE Joint Genome Institute"/>
            <person name="Gugger M."/>
            <person name="Coursin T."/>
            <person name="Rippka R."/>
            <person name="Tandeau De Marsac N."/>
            <person name="Huntemann M."/>
            <person name="Wei C.-L."/>
            <person name="Han J."/>
            <person name="Detter J.C."/>
            <person name="Han C."/>
            <person name="Tapia R."/>
            <person name="Davenport K."/>
            <person name="Daligault H."/>
            <person name="Erkkila T."/>
            <person name="Gu W."/>
            <person name="Munk A.C.C."/>
            <person name="Teshima H."/>
            <person name="Xu Y."/>
            <person name="Chain P."/>
            <person name="Chen A."/>
            <person name="Krypides N."/>
            <person name="Mavromatis K."/>
            <person name="Markowitz V."/>
            <person name="Szeto E."/>
            <person name="Ivanova N."/>
            <person name="Mikhailova N."/>
            <person name="Ovchinnikova G."/>
            <person name="Pagani I."/>
            <person name="Pati A."/>
            <person name="Goodwin L."/>
            <person name="Peters L."/>
            <person name="Pitluck S."/>
            <person name="Woyke T."/>
            <person name="Kerfeld C."/>
        </authorList>
    </citation>
    <scope>NUCLEOTIDE SEQUENCE [LARGE SCALE GENOMIC DNA]</scope>
    <source>
        <strain evidence="6 7">PCC 6304</strain>
    </source>
</reference>
<dbReference type="SUPFAM" id="SSF52540">
    <property type="entry name" value="P-loop containing nucleoside triphosphate hydrolases"/>
    <property type="match status" value="2"/>
</dbReference>
<dbReference type="InterPro" id="IPR038729">
    <property type="entry name" value="Rad50/SbcC_AAA"/>
</dbReference>
<evidence type="ECO:0000259" key="5">
    <source>
        <dbReference type="Pfam" id="PF13476"/>
    </source>
</evidence>
<evidence type="ECO:0000256" key="2">
    <source>
        <dbReference type="ARBA" id="ARBA00011322"/>
    </source>
</evidence>
<name>K9TPQ1_9CYAN</name>
<dbReference type="STRING" id="56110.Oscil6304_5313"/>
<dbReference type="GO" id="GO:0016887">
    <property type="term" value="F:ATP hydrolysis activity"/>
    <property type="evidence" value="ECO:0007669"/>
    <property type="project" value="InterPro"/>
</dbReference>
<dbReference type="RefSeq" id="WP_015151414.1">
    <property type="nucleotide sequence ID" value="NC_019693.1"/>
</dbReference>
<dbReference type="PANTHER" id="PTHR32114">
    <property type="entry name" value="ABC TRANSPORTER ABCH.3"/>
    <property type="match status" value="1"/>
</dbReference>
<dbReference type="Proteomes" id="UP000010367">
    <property type="component" value="Chromosome"/>
</dbReference>
<feature type="coiled-coil region" evidence="4">
    <location>
        <begin position="260"/>
        <end position="294"/>
    </location>
</feature>
<dbReference type="AlphaFoldDB" id="K9TPQ1"/>
<accession>K9TPQ1</accession>
<keyword evidence="7" id="KW-1185">Reference proteome</keyword>
<feature type="coiled-coil region" evidence="4">
    <location>
        <begin position="392"/>
        <end position="514"/>
    </location>
</feature>
<evidence type="ECO:0000256" key="4">
    <source>
        <dbReference type="SAM" id="Coils"/>
    </source>
</evidence>
<proteinExistence type="inferred from homology"/>
<evidence type="ECO:0000256" key="1">
    <source>
        <dbReference type="ARBA" id="ARBA00006930"/>
    </source>
</evidence>
<gene>
    <name evidence="6" type="ORF">Oscil6304_5313</name>
</gene>
<dbReference type="HOGENOM" id="CLU_024631_1_0_3"/>
<feature type="domain" description="Rad50/SbcC-type AAA" evidence="5">
    <location>
        <begin position="5"/>
        <end position="285"/>
    </location>
</feature>
<evidence type="ECO:0000256" key="3">
    <source>
        <dbReference type="ARBA" id="ARBA00013368"/>
    </source>
</evidence>
<dbReference type="InParanoid" id="K9TPQ1"/>
<dbReference type="Pfam" id="PF13476">
    <property type="entry name" value="AAA_23"/>
    <property type="match status" value="1"/>
</dbReference>
<dbReference type="Gene3D" id="3.40.50.300">
    <property type="entry name" value="P-loop containing nucleotide triphosphate hydrolases"/>
    <property type="match status" value="2"/>
</dbReference>
<comment type="similarity">
    <text evidence="1">Belongs to the SMC family. SbcC subfamily.</text>
</comment>
<dbReference type="eggNOG" id="COG1196">
    <property type="taxonomic scope" value="Bacteria"/>
</dbReference>
<dbReference type="OrthoDB" id="9795626at2"/>
<dbReference type="PANTHER" id="PTHR32114:SF2">
    <property type="entry name" value="ABC TRANSPORTER ABCH.3"/>
    <property type="match status" value="1"/>
</dbReference>
<evidence type="ECO:0000313" key="6">
    <source>
        <dbReference type="EMBL" id="AFY84802.1"/>
    </source>
</evidence>
<sequence length="690" mass="79156">MKLISLTLCNFRQFYGRTPEISLSRGSNNTTIIHGNNGSGKTTIMNAFTWVLYEQFSAAFAGPDRLVNKRAITEAKPGEPVACWAQLVFEHDSKRYQAKRLIRAYNTSTGITHGSSELFMTIAGDDGRWSPPPPQQHPDDIIGRILPESLHQYFFFDGERIEYIVRSEKKAEIAEATKKLLGLEVLNRAIRHLGETRKNLENELKAIGDPQTKQLLKEKATREKEGSRLQKRQTEITKELEAQAQLKKTISDRLLELGGAEELQKRRKNLEEQNSSIRNQLKQAKEALKRAISTQGYITLLGEFTSEFRTLVNDLRNRGELPAGIKQPFVQQLLDRQRCICGAELSEGNPARQLVRSWMDKAGMADIEETAIRMSTQVEAIDKQVPDFWQEMDRQQKAIEGFRTELSAIETQLDEIKDKLRSYPDENIQELQKRLDEIERKMSELDRESGSNQTQIDSLQGAIDRLNKQVEKQKTNEEKQELAKKRVFATQDAIDRLNEVRSRLENQFRTQLEQRVQEIFSEISFTPYLPKLSDKYELTLIENTSGFEVPVAASTGENQILSLSFIGGIIDGVREWSKKNTLMGPDSSTFPIVMDSPFGSLDEIYRRQIAKILPQLANQLVVLVTKTQWRGEVAQEMKPYIGKEYVLVYNSPKPDCEEDWIELRGMRYPLVKFSPNEFEYTEVMEVDEAF</sequence>
<dbReference type="PATRIC" id="fig|56110.3.peg.6514"/>
<keyword evidence="4" id="KW-0175">Coiled coil</keyword>
<dbReference type="GO" id="GO:0006302">
    <property type="term" value="P:double-strand break repair"/>
    <property type="evidence" value="ECO:0007669"/>
    <property type="project" value="InterPro"/>
</dbReference>
<evidence type="ECO:0000313" key="7">
    <source>
        <dbReference type="Proteomes" id="UP000010367"/>
    </source>
</evidence>